<dbReference type="EMBL" id="AAZO01002941">
    <property type="status" value="NOT_ANNOTATED_CDS"/>
    <property type="molecule type" value="Genomic_DNA"/>
</dbReference>
<comment type="similarity">
    <text evidence="2">Belongs to the CDC37 family.</text>
</comment>
<dbReference type="RefSeq" id="XP_002426434.1">
    <property type="nucleotide sequence ID" value="XM_002426389.1"/>
</dbReference>
<dbReference type="SMART" id="SM01071">
    <property type="entry name" value="CDC37_N"/>
    <property type="match status" value="1"/>
</dbReference>
<dbReference type="eggNOG" id="KOG4848">
    <property type="taxonomic scope" value="Eukaryota"/>
</dbReference>
<evidence type="ECO:0000313" key="12">
    <source>
        <dbReference type="EnsemblMetazoa" id="PHUM253670-PA"/>
    </source>
</evidence>
<evidence type="ECO:0000256" key="3">
    <source>
        <dbReference type="ARBA" id="ARBA00020496"/>
    </source>
</evidence>
<protein>
    <recommendedName>
        <fullName evidence="3">Hsp90 co-chaperone Cdc37</fullName>
    </recommendedName>
    <alternativeName>
        <fullName evidence="6">Hsp90 chaperone protein kinase-targeting subunit</fullName>
    </alternativeName>
</protein>
<dbReference type="GO" id="GO:0005634">
    <property type="term" value="C:nucleus"/>
    <property type="evidence" value="ECO:0007669"/>
    <property type="project" value="InterPro"/>
</dbReference>
<dbReference type="InterPro" id="IPR004918">
    <property type="entry name" value="Cdc37"/>
</dbReference>
<evidence type="ECO:0000259" key="10">
    <source>
        <dbReference type="SMART" id="SM01071"/>
    </source>
</evidence>
<dbReference type="SUPFAM" id="SSF101391">
    <property type="entry name" value="Hsp90 co-chaperone CDC37"/>
    <property type="match status" value="1"/>
</dbReference>
<dbReference type="CTD" id="8235090"/>
<dbReference type="GO" id="GO:0031072">
    <property type="term" value="F:heat shock protein binding"/>
    <property type="evidence" value="ECO:0007669"/>
    <property type="project" value="TreeGrafter"/>
</dbReference>
<dbReference type="Pfam" id="PF08565">
    <property type="entry name" value="CDC37_M"/>
    <property type="match status" value="1"/>
</dbReference>
<evidence type="ECO:0000256" key="2">
    <source>
        <dbReference type="ARBA" id="ARBA00006222"/>
    </source>
</evidence>
<dbReference type="GO" id="GO:0050821">
    <property type="term" value="P:protein stabilization"/>
    <property type="evidence" value="ECO:0007669"/>
    <property type="project" value="TreeGrafter"/>
</dbReference>
<dbReference type="EnsemblMetazoa" id="PHUM253670-RA">
    <property type="protein sequence ID" value="PHUM253670-PA"/>
    <property type="gene ID" value="PHUM253670"/>
</dbReference>
<dbReference type="InterPro" id="IPR013873">
    <property type="entry name" value="Cdc37_C"/>
</dbReference>
<evidence type="ECO:0000256" key="7">
    <source>
        <dbReference type="SAM" id="Coils"/>
    </source>
</evidence>
<organism>
    <name type="scientific">Pediculus humanus subsp. corporis</name>
    <name type="common">Body louse</name>
    <dbReference type="NCBI Taxonomy" id="121224"/>
    <lineage>
        <taxon>Eukaryota</taxon>
        <taxon>Metazoa</taxon>
        <taxon>Ecdysozoa</taxon>
        <taxon>Arthropoda</taxon>
        <taxon>Hexapoda</taxon>
        <taxon>Insecta</taxon>
        <taxon>Pterygota</taxon>
        <taxon>Neoptera</taxon>
        <taxon>Paraneoptera</taxon>
        <taxon>Psocodea</taxon>
        <taxon>Troctomorpha</taxon>
        <taxon>Phthiraptera</taxon>
        <taxon>Anoplura</taxon>
        <taxon>Pediculidae</taxon>
        <taxon>Pediculus</taxon>
    </lineage>
</organism>
<dbReference type="InterPro" id="IPR013874">
    <property type="entry name" value="Cdc37_Hsp90-bd"/>
</dbReference>
<feature type="domain" description="Cdc37 C-terminal" evidence="8">
    <location>
        <begin position="538"/>
        <end position="607"/>
    </location>
</feature>
<evidence type="ECO:0000259" key="9">
    <source>
        <dbReference type="SMART" id="SM01070"/>
    </source>
</evidence>
<dbReference type="SMART" id="SM01070">
    <property type="entry name" value="CDC37_M"/>
    <property type="match status" value="1"/>
</dbReference>
<evidence type="ECO:0000259" key="8">
    <source>
        <dbReference type="SMART" id="SM01069"/>
    </source>
</evidence>
<dbReference type="Gene3D" id="6.10.140.250">
    <property type="match status" value="1"/>
</dbReference>
<dbReference type="STRING" id="121224.E0VJZ0"/>
<feature type="domain" description="Cdc37 Hsp90 binding" evidence="9">
    <location>
        <begin position="371"/>
        <end position="534"/>
    </location>
</feature>
<evidence type="ECO:0000313" key="11">
    <source>
        <dbReference type="EMBL" id="EEB13696.1"/>
    </source>
</evidence>
<dbReference type="InterPro" id="IPR038189">
    <property type="entry name" value="Cdc37_Hsp90-bd_sf"/>
</dbReference>
<name>E0VJZ0_PEDHC</name>
<feature type="domain" description="Cdc37 N-terminal" evidence="10">
    <location>
        <begin position="266"/>
        <end position="378"/>
    </location>
</feature>
<dbReference type="Pfam" id="PF10147">
    <property type="entry name" value="CR6_interact"/>
    <property type="match status" value="1"/>
</dbReference>
<evidence type="ECO:0000313" key="13">
    <source>
        <dbReference type="Proteomes" id="UP000009046"/>
    </source>
</evidence>
<dbReference type="InterPro" id="IPR013855">
    <property type="entry name" value="Cdc37_N_dom"/>
</dbReference>
<keyword evidence="5" id="KW-0143">Chaperone</keyword>
<dbReference type="VEuPathDB" id="VectorBase:PHUM253670"/>
<dbReference type="GO" id="GO:0051087">
    <property type="term" value="F:protein-folding chaperone binding"/>
    <property type="evidence" value="ECO:0007669"/>
    <property type="project" value="TreeGrafter"/>
</dbReference>
<proteinExistence type="inferred from homology"/>
<dbReference type="FunFam" id="1.20.58.610:FF:000001">
    <property type="entry name" value="Hsp90 co-chaperone Cdc37-like 1"/>
    <property type="match status" value="1"/>
</dbReference>
<dbReference type="Proteomes" id="UP000009046">
    <property type="component" value="Unassembled WGS sequence"/>
</dbReference>
<evidence type="ECO:0000256" key="1">
    <source>
        <dbReference type="ARBA" id="ARBA00004496"/>
    </source>
</evidence>
<reference evidence="12" key="3">
    <citation type="submission" date="2020-05" db="UniProtKB">
        <authorList>
            <consortium name="EnsemblMetazoa"/>
        </authorList>
    </citation>
    <scope>IDENTIFICATION</scope>
    <source>
        <strain evidence="12">USDA</strain>
    </source>
</reference>
<feature type="coiled-coil region" evidence="7">
    <location>
        <begin position="141"/>
        <end position="204"/>
    </location>
</feature>
<dbReference type="InParanoid" id="E0VJZ0"/>
<evidence type="ECO:0000256" key="5">
    <source>
        <dbReference type="ARBA" id="ARBA00023186"/>
    </source>
</evidence>
<keyword evidence="13" id="KW-1185">Reference proteome</keyword>
<dbReference type="HOGENOM" id="CLU_450033_0_0_1"/>
<reference evidence="11" key="2">
    <citation type="submission" date="2007-04" db="EMBL/GenBank/DDBJ databases">
        <title>The genome of the human body louse.</title>
        <authorList>
            <consortium name="The Human Body Louse Genome Consortium"/>
            <person name="Kirkness E."/>
            <person name="Walenz B."/>
            <person name="Hass B."/>
            <person name="Bruggner R."/>
            <person name="Strausberg R."/>
        </authorList>
    </citation>
    <scope>NUCLEOTIDE SEQUENCE</scope>
    <source>
        <strain evidence="11">USDA</strain>
    </source>
</reference>
<dbReference type="GO" id="GO:0019901">
    <property type="term" value="F:protein kinase binding"/>
    <property type="evidence" value="ECO:0007669"/>
    <property type="project" value="InterPro"/>
</dbReference>
<dbReference type="KEGG" id="phu:Phum_PHUM253670"/>
<dbReference type="InterPro" id="IPR043035">
    <property type="entry name" value="Ribosomal_mL64_sf"/>
</dbReference>
<dbReference type="AlphaFoldDB" id="E0VJZ0"/>
<reference evidence="11" key="1">
    <citation type="submission" date="2007-04" db="EMBL/GenBank/DDBJ databases">
        <title>Annotation of Pediculus humanus corporis strain USDA.</title>
        <authorList>
            <person name="Kirkness E."/>
            <person name="Hannick L."/>
            <person name="Hass B."/>
            <person name="Bruggner R."/>
            <person name="Lawson D."/>
            <person name="Bidwell S."/>
            <person name="Joardar V."/>
            <person name="Caler E."/>
            <person name="Walenz B."/>
            <person name="Inman J."/>
            <person name="Schobel S."/>
            <person name="Galinsky K."/>
            <person name="Amedeo P."/>
            <person name="Strausberg R."/>
        </authorList>
    </citation>
    <scope>NUCLEOTIDE SEQUENCE</scope>
    <source>
        <strain evidence="11">USDA</strain>
    </source>
</reference>
<dbReference type="GO" id="GO:0006457">
    <property type="term" value="P:protein folding"/>
    <property type="evidence" value="ECO:0007669"/>
    <property type="project" value="TreeGrafter"/>
</dbReference>
<feature type="coiled-coil region" evidence="7">
    <location>
        <begin position="308"/>
        <end position="362"/>
    </location>
</feature>
<dbReference type="FunCoup" id="E0VJZ0">
    <property type="interactions" value="1896"/>
</dbReference>
<dbReference type="GO" id="GO:0051082">
    <property type="term" value="F:unfolded protein binding"/>
    <property type="evidence" value="ECO:0007669"/>
    <property type="project" value="TreeGrafter"/>
</dbReference>
<keyword evidence="7" id="KW-0175">Coiled coil</keyword>
<sequence length="607" mass="71619">MLRLSYSFGNKYLASQGIINLCNNVKCLAVRHQSKNNAKQNELHYFNFEDDEKDEETKAKTEAEIMRMQNKSKLLPHHYDTIHDKISYKPNTEYHSSLKFRRRIYGRYGKESGVNPSILWPSKIELEAMKEFEAIAQPDSFHELVKKVKEKNEENNRIREEMEKMILEKVKLVKKEIADFQKRVDIQNKKALEVKEKKDKLTEEIRREIGYKIDVRDEKFKAMFEAKLKERKKEEKAMKKEKRIKYLLEKQESLKSSEKILKDSLISDDEDDTHPNIDTPSLFRWRHQARLERMEEMKSAREIQNQKVHDNKKKIKETKEKIEMAKKTGCEMGDLLKVLEELEKEASELKAKDEELLKKERLTPWNVDTISHSGFSKTVLNTKPKVVKEELSDQEREEKFKKFIKDNEKKIKDFGMLQKYDDSKKYLQDNLDLVCEETANYLVLWCINLQMEEKGSLMDHVAHQCMCMQYILELSKHLDVDPRACVGSFFSKIQVGDVDYKQSFEDELTAFKDRIRKRAQEKLDVLMKEVEEEERQARLGPGGLDPIEVLESLPEDLKKCFETTDIPLLQTTLANMPEDEARYHMKRCIDSGLWLPDGGNKKESPKE</sequence>
<dbReference type="PANTHER" id="PTHR12800:SF4">
    <property type="entry name" value="HSP90 CO-CHAPERONE CDC37"/>
    <property type="match status" value="1"/>
</dbReference>
<dbReference type="EMBL" id="DS235235">
    <property type="protein sequence ID" value="EEB13696.1"/>
    <property type="molecule type" value="Genomic_DNA"/>
</dbReference>
<dbReference type="InterPro" id="IPR018472">
    <property type="entry name" value="Ribosomal_mL64"/>
</dbReference>
<dbReference type="SMART" id="SM01069">
    <property type="entry name" value="CDC37_C"/>
    <property type="match status" value="1"/>
</dbReference>
<evidence type="ECO:0000256" key="4">
    <source>
        <dbReference type="ARBA" id="ARBA00022490"/>
    </source>
</evidence>
<comment type="subcellular location">
    <subcellularLocation>
        <location evidence="1">Cytoplasm</location>
    </subcellularLocation>
</comment>
<dbReference type="Gene3D" id="1.20.58.610">
    <property type="entry name" value="Cdc37, Hsp90 binding domain"/>
    <property type="match status" value="1"/>
</dbReference>
<dbReference type="GeneID" id="8235090"/>
<dbReference type="GO" id="GO:0005737">
    <property type="term" value="C:cytoplasm"/>
    <property type="evidence" value="ECO:0007669"/>
    <property type="project" value="UniProtKB-SubCell"/>
</dbReference>
<dbReference type="Pfam" id="PF08564">
    <property type="entry name" value="CDC37_C"/>
    <property type="match status" value="1"/>
</dbReference>
<keyword evidence="4" id="KW-0963">Cytoplasm</keyword>
<dbReference type="eggNOG" id="KOG2260">
    <property type="taxonomic scope" value="Eukaryota"/>
</dbReference>
<accession>E0VJZ0</accession>
<dbReference type="Gene3D" id="6.10.280.120">
    <property type="entry name" value="Growth arrest and DNA-damage-inducible proteins-interacting protein 1"/>
    <property type="match status" value="1"/>
</dbReference>
<gene>
    <name evidence="12" type="primary">8235090</name>
    <name evidence="11" type="ORF">Phum_PHUM253670</name>
</gene>
<dbReference type="PANTHER" id="PTHR12800">
    <property type="entry name" value="CDC37-RELATED"/>
    <property type="match status" value="1"/>
</dbReference>
<evidence type="ECO:0000256" key="6">
    <source>
        <dbReference type="ARBA" id="ARBA00031396"/>
    </source>
</evidence>
<dbReference type="OrthoDB" id="440202at2759"/>